<dbReference type="PANTHER" id="PTHR11070:SF67">
    <property type="entry name" value="DNA 3'-5' HELICASE"/>
    <property type="match status" value="1"/>
</dbReference>
<dbReference type="GO" id="GO:0005524">
    <property type="term" value="F:ATP binding"/>
    <property type="evidence" value="ECO:0007669"/>
    <property type="project" value="UniProtKB-UniRule"/>
</dbReference>
<evidence type="ECO:0000313" key="15">
    <source>
        <dbReference type="Proteomes" id="UP000352088"/>
    </source>
</evidence>
<dbReference type="InterPro" id="IPR014016">
    <property type="entry name" value="UvrD-like_ATP-bd"/>
</dbReference>
<dbReference type="InterPro" id="IPR027417">
    <property type="entry name" value="P-loop_NTPase"/>
</dbReference>
<keyword evidence="3" id="KW-0227">DNA damage</keyword>
<evidence type="ECO:0000256" key="9">
    <source>
        <dbReference type="ARBA" id="ARBA00023204"/>
    </source>
</evidence>
<evidence type="ECO:0000256" key="11">
    <source>
        <dbReference type="ARBA" id="ARBA00034617"/>
    </source>
</evidence>
<dbReference type="GO" id="GO:0003677">
    <property type="term" value="F:DNA binding"/>
    <property type="evidence" value="ECO:0007669"/>
    <property type="project" value="UniProtKB-KW"/>
</dbReference>
<accession>A0A381CGP9</accession>
<evidence type="ECO:0000256" key="13">
    <source>
        <dbReference type="ARBA" id="ARBA00048988"/>
    </source>
</evidence>
<dbReference type="Pfam" id="PF13361">
    <property type="entry name" value="UvrD_C"/>
    <property type="match status" value="2"/>
</dbReference>
<sequence length="920" mass="107615">MKFKPFLALEASAGSGKTFALSVRFVALILQGAKINEILALTFTKKASNEMKKRIIETFLNLEKESKKSECKELCELLGCEEDELIFLRDKKKQEFLRQELKISTFDSFFSRILRAFALNLGLSSDFDTSEEKLDVRAVFLKLLNRQELKDLAYYKVSLEDNHDFFEELENFYENAYFKECVRIPNPSKASINQAYDDLRVYCLSLDHVKGYKYLCTHFKDEVLQLSQFAKSDLLNLTGAPKYLQELEDSDAKFSQKRKAFIKALDAYAKELEEYKIANLMNLLSHFSKAKDIIQKDKNTLSFSDISRRVLDLIRSDFKDMIYFRLDGYISHLLIDEFQDTSVVQYQILRPLIAELVSGEGVKKNRTFFYVGDKKQSIYRFRKGKKELFDLLQTEFKQIQKDQLTINYRSKQILVDFVNKTFQSKIKDYTPQLSLESKKGGFVRVIESQETKVDKDQAKEIQDKTLEALLEQLKFLKSKNIIYDDICILCWKNNDADMILDFLHEQDIPAFTQSNILLENKACIRVLLEYAKYCIFGDKFYLHFLKEMLGFEPLKLKLDLAKSAVQNVLYLIKELKLDLNDMALIQFIEYAKSKDDFLKLLFEPCTLKIMSEQNRGINIMTVHKSKGLEFDHVILLDSLSKNNPNNKTIMLEYDIDQGWELHIKDSYRKATQESEYKAFIDKITKADYEDDINKLYVAFTRAKDNLIIIKRNASFQSGNYPSYLNTMLDIEIQELGEIEIQTNDTHLPQKESFQALMEFEKIPLQDIERKENTSSDEIYFGNAFHFFMQNLKLPQGENFDILCQKVSGKFRHFLNHDDFERLFKRIKNLLANAQFQKLIENKKLLKEQALSFQGEIKQLDLLALGEDEAIIIDYKTGLNFNKHKEQVLLYKEAIEKILAKKSTQAFLVYVLEDKVEIIEI</sequence>
<keyword evidence="6" id="KW-0269">Exonuclease</keyword>
<dbReference type="Proteomes" id="UP000352088">
    <property type="component" value="Unassembled WGS sequence"/>
</dbReference>
<evidence type="ECO:0000256" key="4">
    <source>
        <dbReference type="ARBA" id="ARBA00022801"/>
    </source>
</evidence>
<dbReference type="NCBIfam" id="NF010487">
    <property type="entry name" value="PRK13909.1-4"/>
    <property type="match status" value="1"/>
</dbReference>
<organism evidence="14 15">
    <name type="scientific">Campylobacter coli</name>
    <dbReference type="NCBI Taxonomy" id="195"/>
    <lineage>
        <taxon>Bacteria</taxon>
        <taxon>Pseudomonadati</taxon>
        <taxon>Campylobacterota</taxon>
        <taxon>Epsilonproteobacteria</taxon>
        <taxon>Campylobacterales</taxon>
        <taxon>Campylobacteraceae</taxon>
        <taxon>Campylobacter</taxon>
    </lineage>
</organism>
<evidence type="ECO:0000313" key="14">
    <source>
        <dbReference type="EMBL" id="EAL6850580.1"/>
    </source>
</evidence>
<keyword evidence="5 14" id="KW-0347">Helicase</keyword>
<dbReference type="GO" id="GO:0004527">
    <property type="term" value="F:exonuclease activity"/>
    <property type="evidence" value="ECO:0007669"/>
    <property type="project" value="UniProtKB-KW"/>
</dbReference>
<comment type="catalytic activity">
    <reaction evidence="11">
        <text>Couples ATP hydrolysis with the unwinding of duplex DNA by translocating in the 3'-5' direction.</text>
        <dbReference type="EC" id="5.6.2.4"/>
    </reaction>
</comment>
<gene>
    <name evidence="14" type="ORF">DSX26_03755</name>
</gene>
<dbReference type="Gene3D" id="3.90.320.10">
    <property type="match status" value="1"/>
</dbReference>
<dbReference type="SUPFAM" id="SSF52980">
    <property type="entry name" value="Restriction endonuclease-like"/>
    <property type="match status" value="1"/>
</dbReference>
<evidence type="ECO:0000256" key="2">
    <source>
        <dbReference type="ARBA" id="ARBA00022741"/>
    </source>
</evidence>
<evidence type="ECO:0000256" key="8">
    <source>
        <dbReference type="ARBA" id="ARBA00023125"/>
    </source>
</evidence>
<evidence type="ECO:0000256" key="12">
    <source>
        <dbReference type="ARBA" id="ARBA00034808"/>
    </source>
</evidence>
<keyword evidence="8" id="KW-0238">DNA-binding</keyword>
<keyword evidence="2" id="KW-0547">Nucleotide-binding</keyword>
<dbReference type="GO" id="GO:0005829">
    <property type="term" value="C:cytosol"/>
    <property type="evidence" value="ECO:0007669"/>
    <property type="project" value="TreeGrafter"/>
</dbReference>
<protein>
    <recommendedName>
        <fullName evidence="12">DNA 3'-5' helicase</fullName>
        <ecNumber evidence="12">5.6.2.4</ecNumber>
    </recommendedName>
</protein>
<dbReference type="InterPro" id="IPR011335">
    <property type="entry name" value="Restrct_endonuc-II-like"/>
</dbReference>
<dbReference type="GO" id="GO:0000725">
    <property type="term" value="P:recombinational repair"/>
    <property type="evidence" value="ECO:0007669"/>
    <property type="project" value="TreeGrafter"/>
</dbReference>
<keyword evidence="10" id="KW-0413">Isomerase</keyword>
<dbReference type="PROSITE" id="PS51198">
    <property type="entry name" value="UVRD_HELICASE_ATP_BIND"/>
    <property type="match status" value="1"/>
</dbReference>
<dbReference type="EC" id="5.6.2.4" evidence="12"/>
<dbReference type="OrthoDB" id="9810135at2"/>
<dbReference type="InterPro" id="IPR011604">
    <property type="entry name" value="PDDEXK-like_dom_sf"/>
</dbReference>
<dbReference type="GO" id="GO:0043138">
    <property type="term" value="F:3'-5' DNA helicase activity"/>
    <property type="evidence" value="ECO:0007669"/>
    <property type="project" value="UniProtKB-EC"/>
</dbReference>
<evidence type="ECO:0000256" key="7">
    <source>
        <dbReference type="ARBA" id="ARBA00022840"/>
    </source>
</evidence>
<dbReference type="PANTHER" id="PTHR11070">
    <property type="entry name" value="UVRD / RECB / PCRA DNA HELICASE FAMILY MEMBER"/>
    <property type="match status" value="1"/>
</dbReference>
<keyword evidence="1" id="KW-0540">Nuclease</keyword>
<comment type="caution">
    <text evidence="14">The sequence shown here is derived from an EMBL/GenBank/DDBJ whole genome shotgun (WGS) entry which is preliminary data.</text>
</comment>
<dbReference type="AlphaFoldDB" id="A0A381CGP9"/>
<dbReference type="Gene3D" id="3.40.50.300">
    <property type="entry name" value="P-loop containing nucleotide triphosphate hydrolases"/>
    <property type="match status" value="4"/>
</dbReference>
<comment type="catalytic activity">
    <reaction evidence="13">
        <text>ATP + H2O = ADP + phosphate + H(+)</text>
        <dbReference type="Rhea" id="RHEA:13065"/>
        <dbReference type="ChEBI" id="CHEBI:15377"/>
        <dbReference type="ChEBI" id="CHEBI:15378"/>
        <dbReference type="ChEBI" id="CHEBI:30616"/>
        <dbReference type="ChEBI" id="CHEBI:43474"/>
        <dbReference type="ChEBI" id="CHEBI:456216"/>
        <dbReference type="EC" id="5.6.2.4"/>
    </reaction>
</comment>
<evidence type="ECO:0000256" key="10">
    <source>
        <dbReference type="ARBA" id="ARBA00023235"/>
    </source>
</evidence>
<dbReference type="InterPro" id="IPR000212">
    <property type="entry name" value="DNA_helicase_UvrD/REP"/>
</dbReference>
<name>A0A381CGP9_CAMCO</name>
<dbReference type="SUPFAM" id="SSF52540">
    <property type="entry name" value="P-loop containing nucleoside triphosphate hydrolases"/>
    <property type="match status" value="1"/>
</dbReference>
<dbReference type="NCBIfam" id="NF010486">
    <property type="entry name" value="PRK13909.1-3"/>
    <property type="match status" value="1"/>
</dbReference>
<evidence type="ECO:0000256" key="1">
    <source>
        <dbReference type="ARBA" id="ARBA00022722"/>
    </source>
</evidence>
<dbReference type="RefSeq" id="WP_002799023.1">
    <property type="nucleotide sequence ID" value="NZ_AP028407.1"/>
</dbReference>
<dbReference type="Pfam" id="PF00580">
    <property type="entry name" value="UvrD-helicase"/>
    <property type="match status" value="1"/>
</dbReference>
<dbReference type="STRING" id="195.ATE51_00606"/>
<keyword evidence="7" id="KW-0067">ATP-binding</keyword>
<dbReference type="EMBL" id="AACQHW010000003">
    <property type="protein sequence ID" value="EAL6850580.1"/>
    <property type="molecule type" value="Genomic_DNA"/>
</dbReference>
<reference evidence="14 15" key="1">
    <citation type="submission" date="2018-07" db="EMBL/GenBank/DDBJ databases">
        <authorList>
            <consortium name="NARMS: The National Antimicrobial Resistance Monitoring System"/>
        </authorList>
    </citation>
    <scope>NUCLEOTIDE SEQUENCE [LARGE SCALE GENOMIC DNA]</scope>
    <source>
        <strain evidence="14 15">CVM N17C548</strain>
    </source>
</reference>
<dbReference type="InterPro" id="IPR014017">
    <property type="entry name" value="DNA_helicase_UvrD-like_C"/>
</dbReference>
<evidence type="ECO:0000256" key="6">
    <source>
        <dbReference type="ARBA" id="ARBA00022839"/>
    </source>
</evidence>
<evidence type="ECO:0000256" key="3">
    <source>
        <dbReference type="ARBA" id="ARBA00022763"/>
    </source>
</evidence>
<keyword evidence="9" id="KW-0234">DNA repair</keyword>
<evidence type="ECO:0000256" key="5">
    <source>
        <dbReference type="ARBA" id="ARBA00022806"/>
    </source>
</evidence>
<proteinExistence type="predicted"/>
<keyword evidence="4" id="KW-0378">Hydrolase</keyword>